<comment type="caution">
    <text evidence="1">The sequence shown here is derived from an EMBL/GenBank/DDBJ whole genome shotgun (WGS) entry which is preliminary data.</text>
</comment>
<gene>
    <name evidence="1" type="ORF">RhiirA4_456883</name>
</gene>
<accession>A0A2I1G8L2</accession>
<evidence type="ECO:0000313" key="2">
    <source>
        <dbReference type="Proteomes" id="UP000234323"/>
    </source>
</evidence>
<organism evidence="1 2">
    <name type="scientific">Rhizophagus irregularis</name>
    <dbReference type="NCBI Taxonomy" id="588596"/>
    <lineage>
        <taxon>Eukaryota</taxon>
        <taxon>Fungi</taxon>
        <taxon>Fungi incertae sedis</taxon>
        <taxon>Mucoromycota</taxon>
        <taxon>Glomeromycotina</taxon>
        <taxon>Glomeromycetes</taxon>
        <taxon>Glomerales</taxon>
        <taxon>Glomeraceae</taxon>
        <taxon>Rhizophagus</taxon>
    </lineage>
</organism>
<proteinExistence type="predicted"/>
<sequence length="110" mass="12284">MHCCKLFDEVLLSYEKGYNPTEWKPDRNNGNTKDIYIFFKNSDISKHLLCTLITYKITLEISSGRSLKKLNLDPKNYFVYFWIAVMMEKDDKGGNCGDGGDGGDGGGGGA</sequence>
<name>A0A2I1G8L2_9GLOM</name>
<dbReference type="Proteomes" id="UP000234323">
    <property type="component" value="Unassembled WGS sequence"/>
</dbReference>
<evidence type="ECO:0000313" key="1">
    <source>
        <dbReference type="EMBL" id="PKY42974.1"/>
    </source>
</evidence>
<protein>
    <submittedName>
        <fullName evidence="1">Uncharacterized protein</fullName>
    </submittedName>
</protein>
<dbReference type="AlphaFoldDB" id="A0A2I1G8L2"/>
<dbReference type="EMBL" id="LLXI01000228">
    <property type="protein sequence ID" value="PKY42974.1"/>
    <property type="molecule type" value="Genomic_DNA"/>
</dbReference>
<reference evidence="1 2" key="1">
    <citation type="submission" date="2015-10" db="EMBL/GenBank/DDBJ databases">
        <title>Genome analyses suggest a sexual origin of heterokaryosis in a supposedly ancient asexual fungus.</title>
        <authorList>
            <person name="Ropars J."/>
            <person name="Sedzielewska K."/>
            <person name="Noel J."/>
            <person name="Charron P."/>
            <person name="Farinelli L."/>
            <person name="Marton T."/>
            <person name="Kruger M."/>
            <person name="Pelin A."/>
            <person name="Brachmann A."/>
            <person name="Corradi N."/>
        </authorList>
    </citation>
    <scope>NUCLEOTIDE SEQUENCE [LARGE SCALE GENOMIC DNA]</scope>
    <source>
        <strain evidence="1 2">A4</strain>
    </source>
</reference>
<keyword evidence="2" id="KW-1185">Reference proteome</keyword>